<dbReference type="RefSeq" id="YP_009831965.1">
    <property type="nucleotide sequence ID" value="NC_048651.1"/>
</dbReference>
<name>A0A1L2JZ70_9CAUD</name>
<dbReference type="Proteomes" id="UP000224836">
    <property type="component" value="Segment"/>
</dbReference>
<organism evidence="1 2">
    <name type="scientific">Aeribacillus phage AP45</name>
    <dbReference type="NCBI Taxonomy" id="1913112"/>
    <lineage>
        <taxon>Viruses</taxon>
        <taxon>Duplodnaviria</taxon>
        <taxon>Heunggongvirae</taxon>
        <taxon>Uroviricota</taxon>
        <taxon>Caudoviricetes</taxon>
        <taxon>Kamchatkavirus</taxon>
        <taxon>Kamchatkavirus AP45</taxon>
    </lineage>
</organism>
<evidence type="ECO:0000313" key="2">
    <source>
        <dbReference type="Proteomes" id="UP000224836"/>
    </source>
</evidence>
<reference evidence="2" key="1">
    <citation type="submission" date="2016-10" db="EMBL/GenBank/DDBJ databases">
        <authorList>
            <person name="de Groot N.N."/>
        </authorList>
    </citation>
    <scope>NUCLEOTIDE SEQUENCE [LARGE SCALE GENOMIC DNA]</scope>
</reference>
<sequence length="333" mass="36726">MPLQDVTVTIDIQKPSGVVGLGKPLILTERTGLSSYKSYADIDAVKVDFPESTTAYKKAAAIFLQKNHPAEIAIATYDPAGAEPMDAVDALSKYFDEDWYFLIATTTDEAEQLELADYIETQGFKMFAVQITDKENLSAFKNYDRTITFYHPIANEHADAALVGGIGSMPVGSATWKFKELKGISPISITKSELNEIHSYHSICYVTKAGQPQTSEGTVGSGEYIDVIHGKDWIKVELETRIQQLMSNTSKLPYDNRGISALESVTLEVLQLAYQNGIIAENAEKQPLYSTNFLSREEVNAMDRSNRRYNGGSFQFELAGAIHNADIKGVIIA</sequence>
<dbReference type="EMBL" id="KX965989">
    <property type="protein sequence ID" value="APC46501.1"/>
    <property type="molecule type" value="Genomic_DNA"/>
</dbReference>
<dbReference type="InterPro" id="IPR021808">
    <property type="entry name" value="DUF3383"/>
</dbReference>
<evidence type="ECO:0000313" key="1">
    <source>
        <dbReference type="EMBL" id="APC46501.1"/>
    </source>
</evidence>
<dbReference type="Pfam" id="PF11863">
    <property type="entry name" value="DUF3383"/>
    <property type="match status" value="1"/>
</dbReference>
<accession>A0A1L2JZ70</accession>
<evidence type="ECO:0008006" key="3">
    <source>
        <dbReference type="Google" id="ProtNLM"/>
    </source>
</evidence>
<dbReference type="GeneID" id="55601656"/>
<protein>
    <recommendedName>
        <fullName evidence="3">DUF3383 family protein</fullName>
    </recommendedName>
</protein>
<proteinExistence type="predicted"/>
<keyword evidence="2" id="KW-1185">Reference proteome</keyword>
<dbReference type="KEGG" id="vg:55601656"/>